<evidence type="ECO:0000256" key="2">
    <source>
        <dbReference type="ARBA" id="ARBA00023015"/>
    </source>
</evidence>
<proteinExistence type="inferred from homology"/>
<feature type="domain" description="HTH lysR-type" evidence="5">
    <location>
        <begin position="16"/>
        <end position="73"/>
    </location>
</feature>
<organism evidence="6">
    <name type="scientific">Desulfofervidus auxilii</name>
    <dbReference type="NCBI Taxonomy" id="1621989"/>
    <lineage>
        <taxon>Bacteria</taxon>
        <taxon>Pseudomonadati</taxon>
        <taxon>Thermodesulfobacteriota</taxon>
        <taxon>Candidatus Desulfofervidia</taxon>
        <taxon>Candidatus Desulfofervidales</taxon>
        <taxon>Candidatus Desulfofervidaceae</taxon>
        <taxon>Candidatus Desulfofervidus</taxon>
    </lineage>
</organism>
<dbReference type="GO" id="GO:0000976">
    <property type="term" value="F:transcription cis-regulatory region binding"/>
    <property type="evidence" value="ECO:0007669"/>
    <property type="project" value="TreeGrafter"/>
</dbReference>
<evidence type="ECO:0000256" key="1">
    <source>
        <dbReference type="ARBA" id="ARBA00009437"/>
    </source>
</evidence>
<comment type="similarity">
    <text evidence="1">Belongs to the LysR transcriptional regulatory family.</text>
</comment>
<gene>
    <name evidence="6" type="ORF">ENJ03_02260</name>
</gene>
<evidence type="ECO:0000313" key="6">
    <source>
        <dbReference type="EMBL" id="HEB74027.1"/>
    </source>
</evidence>
<dbReference type="InterPro" id="IPR000847">
    <property type="entry name" value="LysR_HTH_N"/>
</dbReference>
<dbReference type="PANTHER" id="PTHR30126">
    <property type="entry name" value="HTH-TYPE TRANSCRIPTIONAL REGULATOR"/>
    <property type="match status" value="1"/>
</dbReference>
<protein>
    <submittedName>
        <fullName evidence="6">LysR family transcriptional regulator</fullName>
    </submittedName>
</protein>
<dbReference type="Proteomes" id="UP000886268">
    <property type="component" value="Unassembled WGS sequence"/>
</dbReference>
<dbReference type="InterPro" id="IPR005119">
    <property type="entry name" value="LysR_subst-bd"/>
</dbReference>
<reference evidence="6" key="1">
    <citation type="journal article" date="2020" name="mSystems">
        <title>Genome- and Community-Level Interaction Insights into Carbon Utilization and Element Cycling Functions of Hydrothermarchaeota in Hydrothermal Sediment.</title>
        <authorList>
            <person name="Zhou Z."/>
            <person name="Liu Y."/>
            <person name="Xu W."/>
            <person name="Pan J."/>
            <person name="Luo Z.H."/>
            <person name="Li M."/>
        </authorList>
    </citation>
    <scope>NUCLEOTIDE SEQUENCE [LARGE SCALE GENOMIC DNA]</scope>
    <source>
        <strain evidence="6">HyVt-45</strain>
    </source>
</reference>
<dbReference type="Pfam" id="PF00126">
    <property type="entry name" value="HTH_1"/>
    <property type="match status" value="1"/>
</dbReference>
<evidence type="ECO:0000259" key="5">
    <source>
        <dbReference type="PROSITE" id="PS50931"/>
    </source>
</evidence>
<dbReference type="InterPro" id="IPR036390">
    <property type="entry name" value="WH_DNA-bd_sf"/>
</dbReference>
<dbReference type="Pfam" id="PF03466">
    <property type="entry name" value="LysR_substrate"/>
    <property type="match status" value="1"/>
</dbReference>
<keyword evidence="4" id="KW-0804">Transcription</keyword>
<dbReference type="Gene3D" id="3.40.190.290">
    <property type="match status" value="1"/>
</dbReference>
<dbReference type="SUPFAM" id="SSF46785">
    <property type="entry name" value="Winged helix' DNA-binding domain"/>
    <property type="match status" value="1"/>
</dbReference>
<keyword evidence="3" id="KW-0238">DNA-binding</keyword>
<dbReference type="PANTHER" id="PTHR30126:SF64">
    <property type="entry name" value="HTH-TYPE TRANSCRIPTIONAL REGULATOR CITR"/>
    <property type="match status" value="1"/>
</dbReference>
<dbReference type="SUPFAM" id="SSF53850">
    <property type="entry name" value="Periplasmic binding protein-like II"/>
    <property type="match status" value="1"/>
</dbReference>
<evidence type="ECO:0000256" key="4">
    <source>
        <dbReference type="ARBA" id="ARBA00023163"/>
    </source>
</evidence>
<name>A0A7V1I3Z3_DESA2</name>
<dbReference type="Gene3D" id="1.10.10.10">
    <property type="entry name" value="Winged helix-like DNA-binding domain superfamily/Winged helix DNA-binding domain"/>
    <property type="match status" value="1"/>
</dbReference>
<evidence type="ECO:0000256" key="3">
    <source>
        <dbReference type="ARBA" id="ARBA00023125"/>
    </source>
</evidence>
<comment type="caution">
    <text evidence="6">The sequence shown here is derived from an EMBL/GenBank/DDBJ whole genome shotgun (WGS) entry which is preliminary data.</text>
</comment>
<dbReference type="PROSITE" id="PS50931">
    <property type="entry name" value="HTH_LYSR"/>
    <property type="match status" value="1"/>
</dbReference>
<dbReference type="AlphaFoldDB" id="A0A7V1I3Z3"/>
<keyword evidence="2" id="KW-0805">Transcription regulation</keyword>
<dbReference type="EMBL" id="DRKW01000129">
    <property type="protein sequence ID" value="HEB74027.1"/>
    <property type="molecule type" value="Genomic_DNA"/>
</dbReference>
<sequence>MIYIHVKMWYRVPMYLDLFSAKVFITVVEEGSFSLASKKLFITQPAVSFQIKALENMYNSTFIIRKQGGLKLTKAGETFYNFAKKFVKLNDELVNSIRIQHQKEKKDLIIGASSTFGEYLLPKILIKFREAYPNIKTGFRIGKSPAILSGLANRDIDIGIVGNPLSTSVEYEELLEDPLVMIVPKKYNYNDSPLKLKGVLELPFIIREEESGVTWCWKHYLLKHNVSWNKVKIRAIVHCNACAKAAVKEGWGACVLSKIAISESSQHYNILDFEGRLKRYFYFAYLEEKVKDPRINLFRKFLKINFSHDSLPS</sequence>
<dbReference type="InterPro" id="IPR036388">
    <property type="entry name" value="WH-like_DNA-bd_sf"/>
</dbReference>
<dbReference type="GO" id="GO:0003700">
    <property type="term" value="F:DNA-binding transcription factor activity"/>
    <property type="evidence" value="ECO:0007669"/>
    <property type="project" value="InterPro"/>
</dbReference>
<accession>A0A7V1I3Z3</accession>